<accession>A0ABV7SW21</accession>
<dbReference type="Pfam" id="PF13449">
    <property type="entry name" value="Phytase-like"/>
    <property type="match status" value="1"/>
</dbReference>
<dbReference type="EMBL" id="JBHRXP010000002">
    <property type="protein sequence ID" value="MFC3579837.1"/>
    <property type="molecule type" value="Genomic_DNA"/>
</dbReference>
<dbReference type="RefSeq" id="WP_261293277.1">
    <property type="nucleotide sequence ID" value="NZ_JANQBK010000003.1"/>
</dbReference>
<organism evidence="2 3">
    <name type="scientific">Sphingomonas hylomeconis</name>
    <dbReference type="NCBI Taxonomy" id="1395958"/>
    <lineage>
        <taxon>Bacteria</taxon>
        <taxon>Pseudomonadati</taxon>
        <taxon>Pseudomonadota</taxon>
        <taxon>Alphaproteobacteria</taxon>
        <taxon>Sphingomonadales</taxon>
        <taxon>Sphingomonadaceae</taxon>
        <taxon>Sphingomonas</taxon>
    </lineage>
</organism>
<evidence type="ECO:0000313" key="2">
    <source>
        <dbReference type="EMBL" id="MFC3579837.1"/>
    </source>
</evidence>
<dbReference type="PIRSF" id="PIRSF031900">
    <property type="entry name" value="UCP031900"/>
    <property type="match status" value="1"/>
</dbReference>
<sequence>MRAWFSILILLIIAPQWAGPERLGLLDPTATISATRVPLDPADPRRVRVGRLTYLGGVELTSKDPVFGGFSAMSLQGDRFTLLSDGGGVVRFRLDARGRISEQQIGELPAGPATGWEKRDRDSESMIVDPVTGERIVGLERVNEIWRYDAGFTRAIRHSAPKAMRRWDENGGPEAMVRLADGRTIVFAESTRPKHKPGRQALSFAGDPTRAPARGFRFTYLPPAHHDPSDAALLPDGRILVLNRRFDAPFDFSATLTIIDPRAIRPGAIVRGQEIATIDTPLTRDNFEGLVVAREGRATVLWLVSDDNQFFLERTLLLKFRLEPPTR</sequence>
<protein>
    <submittedName>
        <fullName evidence="2">Esterase-like activity of phytase family protein</fullName>
    </submittedName>
</protein>
<dbReference type="InterPro" id="IPR027372">
    <property type="entry name" value="Phytase-like_dom"/>
</dbReference>
<proteinExistence type="predicted"/>
<gene>
    <name evidence="2" type="ORF">ACFONA_06615</name>
</gene>
<reference evidence="3" key="1">
    <citation type="journal article" date="2019" name="Int. J. Syst. Evol. Microbiol.">
        <title>The Global Catalogue of Microorganisms (GCM) 10K type strain sequencing project: providing services to taxonomists for standard genome sequencing and annotation.</title>
        <authorList>
            <consortium name="The Broad Institute Genomics Platform"/>
            <consortium name="The Broad Institute Genome Sequencing Center for Infectious Disease"/>
            <person name="Wu L."/>
            <person name="Ma J."/>
        </authorList>
    </citation>
    <scope>NUCLEOTIDE SEQUENCE [LARGE SCALE GENOMIC DNA]</scope>
    <source>
        <strain evidence="3">KCTC 42739</strain>
    </source>
</reference>
<comment type="caution">
    <text evidence="2">The sequence shown here is derived from an EMBL/GenBank/DDBJ whole genome shotgun (WGS) entry which is preliminary data.</text>
</comment>
<dbReference type="SUPFAM" id="SSF101898">
    <property type="entry name" value="NHL repeat"/>
    <property type="match status" value="1"/>
</dbReference>
<name>A0ABV7SW21_9SPHN</name>
<evidence type="ECO:0000259" key="1">
    <source>
        <dbReference type="Pfam" id="PF13449"/>
    </source>
</evidence>
<evidence type="ECO:0000313" key="3">
    <source>
        <dbReference type="Proteomes" id="UP001595713"/>
    </source>
</evidence>
<dbReference type="InterPro" id="IPR014567">
    <property type="entry name" value="UCP031900"/>
</dbReference>
<dbReference type="Proteomes" id="UP001595713">
    <property type="component" value="Unassembled WGS sequence"/>
</dbReference>
<feature type="domain" description="Phytase-like" evidence="1">
    <location>
        <begin position="67"/>
        <end position="308"/>
    </location>
</feature>
<keyword evidence="3" id="KW-1185">Reference proteome</keyword>